<dbReference type="AlphaFoldDB" id="A0AB73T8V8"/>
<dbReference type="InterPro" id="IPR001509">
    <property type="entry name" value="Epimerase_deHydtase"/>
</dbReference>
<evidence type="ECO:0000313" key="4">
    <source>
        <dbReference type="Proteomes" id="UP000245412"/>
    </source>
</evidence>
<gene>
    <name evidence="3" type="ORF">C7383_10111</name>
</gene>
<dbReference type="SUPFAM" id="SSF51735">
    <property type="entry name" value="NAD(P)-binding Rossmann-fold domains"/>
    <property type="match status" value="1"/>
</dbReference>
<evidence type="ECO:0000256" key="1">
    <source>
        <dbReference type="ARBA" id="ARBA00007637"/>
    </source>
</evidence>
<feature type="domain" description="NAD-dependent epimerase/dehydratase" evidence="2">
    <location>
        <begin position="5"/>
        <end position="231"/>
    </location>
</feature>
<comment type="similarity">
    <text evidence="1">Belongs to the NAD(P)-dependent epimerase/dehydratase family.</text>
</comment>
<keyword evidence="4" id="KW-1185">Reference proteome</keyword>
<dbReference type="InterPro" id="IPR036291">
    <property type="entry name" value="NAD(P)-bd_dom_sf"/>
</dbReference>
<dbReference type="Pfam" id="PF01370">
    <property type="entry name" value="Epimerase"/>
    <property type="match status" value="1"/>
</dbReference>
<dbReference type="Gene3D" id="3.40.50.720">
    <property type="entry name" value="NAD(P)-binding Rossmann-like Domain"/>
    <property type="match status" value="1"/>
</dbReference>
<dbReference type="Proteomes" id="UP000245412">
    <property type="component" value="Unassembled WGS sequence"/>
</dbReference>
<organism evidence="3 4">
    <name type="scientific">Murimonas intestini</name>
    <dbReference type="NCBI Taxonomy" id="1337051"/>
    <lineage>
        <taxon>Bacteria</taxon>
        <taxon>Bacillati</taxon>
        <taxon>Bacillota</taxon>
        <taxon>Clostridia</taxon>
        <taxon>Lachnospirales</taxon>
        <taxon>Lachnospiraceae</taxon>
        <taxon>Murimonas</taxon>
    </lineage>
</organism>
<evidence type="ECO:0000313" key="3">
    <source>
        <dbReference type="EMBL" id="PWJ78643.1"/>
    </source>
</evidence>
<accession>A0AB73T8V8</accession>
<dbReference type="RefSeq" id="WP_109624098.1">
    <property type="nucleotide sequence ID" value="NZ_JANKBI010000001.1"/>
</dbReference>
<reference evidence="3 4" key="1">
    <citation type="submission" date="2018-05" db="EMBL/GenBank/DDBJ databases">
        <authorList>
            <person name="Goeker M."/>
            <person name="Huntemann M."/>
            <person name="Clum A."/>
            <person name="Pillay M."/>
            <person name="Palaniappan K."/>
            <person name="Varghese N."/>
            <person name="Mikhailova N."/>
            <person name="Stamatis D."/>
            <person name="Reddy T."/>
            <person name="Daum C."/>
            <person name="Shapiro N."/>
            <person name="Ivanova N."/>
            <person name="Kyrpides N."/>
            <person name="Woyke T."/>
        </authorList>
    </citation>
    <scope>NUCLEOTIDE SEQUENCE [LARGE SCALE GENOMIC DNA]</scope>
    <source>
        <strain evidence="3 4">DSM 26524</strain>
    </source>
</reference>
<sequence length="308" mass="34074">MRNAILTGGTGMLGLALTRLLIQKGIRVAVLVNPASPRKNNIQSDPLVEMIECGLSDLGQAKARLKEEDYDAFFHFGWEGTFGDARDDMYLQTRNINHTLDAVKLAAELGCSVFVGAGSQAEYGRVSGRLTPDMKTEPENGYGIAKLCAGRMSRIACQRQGMRHIWVRVLSTYGPFDGMHTMVASGIRQLLLGEPPSYTKGEQMWDYLYCDDAANAFYLSALKGRDGAVYCLGSGKARPLKEYITEIRDIVSPGAEIRLGERPYAKGQVMYLCADITALREDTGFKPETPFKEGVIETLRWIRKNEGL</sequence>
<name>A0AB73T8V8_9FIRM</name>
<dbReference type="PANTHER" id="PTHR43000">
    <property type="entry name" value="DTDP-D-GLUCOSE 4,6-DEHYDRATASE-RELATED"/>
    <property type="match status" value="1"/>
</dbReference>
<evidence type="ECO:0000259" key="2">
    <source>
        <dbReference type="Pfam" id="PF01370"/>
    </source>
</evidence>
<comment type="caution">
    <text evidence="3">The sequence shown here is derived from an EMBL/GenBank/DDBJ whole genome shotgun (WGS) entry which is preliminary data.</text>
</comment>
<protein>
    <submittedName>
        <fullName evidence="3">Nucleoside-diphosphate-sugar epimerase</fullName>
    </submittedName>
</protein>
<dbReference type="EMBL" id="QGGY01000001">
    <property type="protein sequence ID" value="PWJ78643.1"/>
    <property type="molecule type" value="Genomic_DNA"/>
</dbReference>
<proteinExistence type="inferred from homology"/>